<evidence type="ECO:0000259" key="2">
    <source>
        <dbReference type="SMART" id="SM00645"/>
    </source>
</evidence>
<dbReference type="InterPro" id="IPR038765">
    <property type="entry name" value="Papain-like_cys_pep_sf"/>
</dbReference>
<name>A0AAV0EY95_9ASTE</name>
<dbReference type="Proteomes" id="UP001152523">
    <property type="component" value="Unassembled WGS sequence"/>
</dbReference>
<dbReference type="AlphaFoldDB" id="A0AAV0EY95"/>
<evidence type="ECO:0000313" key="4">
    <source>
        <dbReference type="Proteomes" id="UP001152523"/>
    </source>
</evidence>
<accession>A0AAV0EY95</accession>
<dbReference type="SUPFAM" id="SSF54001">
    <property type="entry name" value="Cysteine proteinases"/>
    <property type="match status" value="1"/>
</dbReference>
<dbReference type="InterPro" id="IPR013128">
    <property type="entry name" value="Peptidase_C1A"/>
</dbReference>
<dbReference type="EMBL" id="CAMAPF010000949">
    <property type="protein sequence ID" value="CAH9128216.1"/>
    <property type="molecule type" value="Genomic_DNA"/>
</dbReference>
<organism evidence="3 4">
    <name type="scientific">Cuscuta epithymum</name>
    <dbReference type="NCBI Taxonomy" id="186058"/>
    <lineage>
        <taxon>Eukaryota</taxon>
        <taxon>Viridiplantae</taxon>
        <taxon>Streptophyta</taxon>
        <taxon>Embryophyta</taxon>
        <taxon>Tracheophyta</taxon>
        <taxon>Spermatophyta</taxon>
        <taxon>Magnoliopsida</taxon>
        <taxon>eudicotyledons</taxon>
        <taxon>Gunneridae</taxon>
        <taxon>Pentapetalae</taxon>
        <taxon>asterids</taxon>
        <taxon>lamiids</taxon>
        <taxon>Solanales</taxon>
        <taxon>Convolvulaceae</taxon>
        <taxon>Cuscuteae</taxon>
        <taxon>Cuscuta</taxon>
        <taxon>Cuscuta subgen. Cuscuta</taxon>
    </lineage>
</organism>
<proteinExistence type="inferred from homology"/>
<evidence type="ECO:0000256" key="1">
    <source>
        <dbReference type="ARBA" id="ARBA00008455"/>
    </source>
</evidence>
<reference evidence="3" key="1">
    <citation type="submission" date="2022-07" db="EMBL/GenBank/DDBJ databases">
        <authorList>
            <person name="Macas J."/>
            <person name="Novak P."/>
            <person name="Neumann P."/>
        </authorList>
    </citation>
    <scope>NUCLEOTIDE SEQUENCE</scope>
</reference>
<comment type="similarity">
    <text evidence="1">Belongs to the peptidase C1 family.</text>
</comment>
<evidence type="ECO:0000313" key="3">
    <source>
        <dbReference type="EMBL" id="CAH9128216.1"/>
    </source>
</evidence>
<dbReference type="Pfam" id="PF00112">
    <property type="entry name" value="Peptidase_C1"/>
    <property type="match status" value="1"/>
</dbReference>
<feature type="domain" description="Peptidase C1A papain C-terminal" evidence="2">
    <location>
        <begin position="3"/>
        <end position="242"/>
    </location>
</feature>
<dbReference type="SMART" id="SM00645">
    <property type="entry name" value="Pept_C1"/>
    <property type="match status" value="1"/>
</dbReference>
<dbReference type="Gene3D" id="3.90.70.10">
    <property type="entry name" value="Cysteine proteinases"/>
    <property type="match status" value="1"/>
</dbReference>
<dbReference type="PANTHER" id="PTHR12411">
    <property type="entry name" value="CYSTEINE PROTEASE FAMILY C1-RELATED"/>
    <property type="match status" value="1"/>
</dbReference>
<protein>
    <recommendedName>
        <fullName evidence="2">Peptidase C1A papain C-terminal domain-containing protein</fullName>
    </recommendedName>
</protein>
<dbReference type="GO" id="GO:0008234">
    <property type="term" value="F:cysteine-type peptidase activity"/>
    <property type="evidence" value="ECO:0007669"/>
    <property type="project" value="InterPro"/>
</dbReference>
<comment type="caution">
    <text evidence="3">The sequence shown here is derived from an EMBL/GenBank/DDBJ whole genome shotgun (WGS) entry which is preliminary data.</text>
</comment>
<dbReference type="GO" id="GO:0006508">
    <property type="term" value="P:proteolysis"/>
    <property type="evidence" value="ECO:0007669"/>
    <property type="project" value="InterPro"/>
</dbReference>
<sequence length="280" mass="31971">MRFGKNFHSSSPYLHYVCGAIAVASTIESLYNLQVEEVDKEAFSPQDFINCAYSTKGRGDDKKAQNVEIVPVKILSKLYKHARDEGLSRERECPFQNGIKFPCNKKKSPQLARLGNIFDGELTEEELLKLVAKHPVNAVVEMDYAFIKLKKDVIYKKDEIKKCEYESSKQSKKSKDKAKAPQNHSVLEHAIVVAGYGTKKGVNYWIIRNSYGTTWGDGGYGLLMRSSSSNNSSVFKNVSFAEIIVDNRKRKEPESTTLTNFWNSWFKRQGEKEMKMQKLR</sequence>
<keyword evidence="4" id="KW-1185">Reference proteome</keyword>
<dbReference type="InterPro" id="IPR000668">
    <property type="entry name" value="Peptidase_C1A_C"/>
</dbReference>
<gene>
    <name evidence="3" type="ORF">CEPIT_LOCUS28912</name>
</gene>